<dbReference type="Proteomes" id="UP000256304">
    <property type="component" value="Unassembled WGS sequence"/>
</dbReference>
<reference evidence="2 3" key="1">
    <citation type="submission" date="2018-08" db="EMBL/GenBank/DDBJ databases">
        <title>Genomic Encyclopedia of Type Strains, Phase III (KMG-III): the genomes of soil and plant-associated and newly described type strains.</title>
        <authorList>
            <person name="Whitman W."/>
        </authorList>
    </citation>
    <scope>NUCLEOTIDE SEQUENCE [LARGE SCALE GENOMIC DNA]</scope>
    <source>
        <strain evidence="2 3">CGMCC 1.10966</strain>
    </source>
</reference>
<feature type="signal peptide" evidence="1">
    <location>
        <begin position="1"/>
        <end position="20"/>
    </location>
</feature>
<comment type="caution">
    <text evidence="2">The sequence shown here is derived from an EMBL/GenBank/DDBJ whole genome shotgun (WGS) entry which is preliminary data.</text>
</comment>
<dbReference type="PANTHER" id="PTHR36842">
    <property type="entry name" value="PROTEIN TOLB HOMOLOG"/>
    <property type="match status" value="1"/>
</dbReference>
<dbReference type="EMBL" id="QTTN01000010">
    <property type="protein sequence ID" value="REE86394.1"/>
    <property type="molecule type" value="Genomic_DNA"/>
</dbReference>
<proteinExistence type="predicted"/>
<organism evidence="2 3">
    <name type="scientific">Paenibacillus taihuensis</name>
    <dbReference type="NCBI Taxonomy" id="1156355"/>
    <lineage>
        <taxon>Bacteria</taxon>
        <taxon>Bacillati</taxon>
        <taxon>Bacillota</taxon>
        <taxon>Bacilli</taxon>
        <taxon>Bacillales</taxon>
        <taxon>Paenibacillaceae</taxon>
        <taxon>Paenibacillus</taxon>
    </lineage>
</organism>
<accession>A0A3D9S1R9</accession>
<evidence type="ECO:0000313" key="2">
    <source>
        <dbReference type="EMBL" id="REE86394.1"/>
    </source>
</evidence>
<name>A0A3D9S1R9_9BACL</name>
<dbReference type="SUPFAM" id="SSF82171">
    <property type="entry name" value="DPP6 N-terminal domain-like"/>
    <property type="match status" value="1"/>
</dbReference>
<feature type="chain" id="PRO_5017785735" evidence="1">
    <location>
        <begin position="21"/>
        <end position="422"/>
    </location>
</feature>
<dbReference type="Gene3D" id="2.120.10.30">
    <property type="entry name" value="TolB, C-terminal domain"/>
    <property type="match status" value="1"/>
</dbReference>
<dbReference type="AlphaFoldDB" id="A0A3D9S1R9"/>
<dbReference type="PANTHER" id="PTHR36842:SF1">
    <property type="entry name" value="PROTEIN TOLB"/>
    <property type="match status" value="1"/>
</dbReference>
<sequence length="422" mass="45330">MGLLPALLVVAIIFSGSAQAKSAEPVPKKPLMAAFVRDGALWVKADGGGEKRLTEANQARGPKWSADGAWLAYTIGENREDLWMVHVPSGKSRLVSAGFGGRYEWSPSRGLLAFEKNQRLYVVGTADTSQPVEMTGTVGEIGNYAWLPDGNGFLVSTAAHLLPDGNWTPVRLDEILLPSGPAPGGAAVQAKPLAVLPAKLNDQVVVGTSTFKWSASGKWIAFLATPTASLSADGNTLCVLSSDGKKLKPVDMMANNANWFEWPAQGDSLAYISGIGREAISNKQLKVAVSPEFKPGPSYTPPHDVDQNLTWLTNSDIVVQRARESGGISDPNQRPFPNLVNVKLSGGQQKRITRTSTEAGDYQPTALGANGLAWVRSNKTKADVMLAPQDKIGKKASVWIKGIDIGDNFYEQWNWGSVLKFY</sequence>
<protein>
    <submittedName>
        <fullName evidence="2">WD40 repeat protein</fullName>
    </submittedName>
</protein>
<gene>
    <name evidence="2" type="ORF">A8990_1102</name>
</gene>
<keyword evidence="1" id="KW-0732">Signal</keyword>
<evidence type="ECO:0000313" key="3">
    <source>
        <dbReference type="Proteomes" id="UP000256304"/>
    </source>
</evidence>
<dbReference type="RefSeq" id="WP_181909503.1">
    <property type="nucleotide sequence ID" value="NZ_QTTN01000010.1"/>
</dbReference>
<keyword evidence="3" id="KW-1185">Reference proteome</keyword>
<evidence type="ECO:0000256" key="1">
    <source>
        <dbReference type="SAM" id="SignalP"/>
    </source>
</evidence>
<dbReference type="InterPro" id="IPR011042">
    <property type="entry name" value="6-blade_b-propeller_TolB-like"/>
</dbReference>